<dbReference type="GO" id="GO:1990904">
    <property type="term" value="C:ribonucleoprotein complex"/>
    <property type="evidence" value="ECO:0007669"/>
    <property type="project" value="UniProtKB-KW"/>
</dbReference>
<dbReference type="PANTHER" id="PTHR11021">
    <property type="entry name" value="SMALL NUCLEAR RIBONUCLEOPROTEIN F SNRNP-F"/>
    <property type="match status" value="1"/>
</dbReference>
<dbReference type="InterPro" id="IPR022901">
    <property type="entry name" value="snRNP_Sm-like_arc"/>
</dbReference>
<dbReference type="SMART" id="SM00651">
    <property type="entry name" value="Sm"/>
    <property type="match status" value="1"/>
</dbReference>
<protein>
    <recommendedName>
        <fullName evidence="2">Putative snRNP Sm-like protein</fullName>
    </recommendedName>
</protein>
<dbReference type="CDD" id="cd01731">
    <property type="entry name" value="archaeal_Sm1"/>
    <property type="match status" value="1"/>
</dbReference>
<dbReference type="GeneID" id="41588789"/>
<gene>
    <name evidence="6" type="ORF">CPM_1538</name>
    <name evidence="5" type="ORF">CSP5_1548</name>
</gene>
<evidence type="ECO:0000256" key="3">
    <source>
        <dbReference type="ARBA" id="ARBA00023274"/>
    </source>
</evidence>
<keyword evidence="7" id="KW-1185">Reference proteome</keyword>
<dbReference type="NCBIfam" id="NF001963">
    <property type="entry name" value="PRK00737.1"/>
    <property type="match status" value="1"/>
</dbReference>
<dbReference type="OrthoDB" id="371816at2157"/>
<dbReference type="EMBL" id="LT671858">
    <property type="protein sequence ID" value="SIM77400.1"/>
    <property type="molecule type" value="Genomic_DNA"/>
</dbReference>
<reference evidence="7" key="3">
    <citation type="submission" date="2016-06" db="EMBL/GenBank/DDBJ databases">
        <authorList>
            <person name="Toshchakov V.S."/>
        </authorList>
    </citation>
    <scope>NUCLEOTIDE SEQUENCE [LARGE SCALE GENOMIC DNA]</scope>
    <source>
        <strain>PM4 (JCM 30641</strain>
        <strain evidence="7">\VKM B-2940)</strain>
    </source>
</reference>
<organism evidence="5 8">
    <name type="scientific">Cuniculiplasma divulgatum</name>
    <dbReference type="NCBI Taxonomy" id="1673428"/>
    <lineage>
        <taxon>Archaea</taxon>
        <taxon>Methanobacteriati</taxon>
        <taxon>Thermoplasmatota</taxon>
        <taxon>Thermoplasmata</taxon>
        <taxon>Thermoplasmatales</taxon>
        <taxon>Cuniculiplasmataceae</taxon>
        <taxon>Cuniculiplasma</taxon>
    </lineage>
</organism>
<dbReference type="Pfam" id="PF01423">
    <property type="entry name" value="LSM"/>
    <property type="match status" value="1"/>
</dbReference>
<dbReference type="PROSITE" id="PS52002">
    <property type="entry name" value="SM"/>
    <property type="match status" value="1"/>
</dbReference>
<evidence type="ECO:0000313" key="6">
    <source>
        <dbReference type="EMBL" id="SJK85327.1"/>
    </source>
</evidence>
<evidence type="ECO:0000313" key="8">
    <source>
        <dbReference type="Proteomes" id="UP000195607"/>
    </source>
</evidence>
<dbReference type="KEGG" id="cdiv:CPM_1538"/>
<dbReference type="InterPro" id="IPR010920">
    <property type="entry name" value="LSM_dom_sf"/>
</dbReference>
<comment type="similarity">
    <text evidence="1">Belongs to the snRNP Sm proteins family.</text>
</comment>
<name>A0A1N5VXY6_9ARCH</name>
<evidence type="ECO:0000313" key="5">
    <source>
        <dbReference type="EMBL" id="SIM77400.1"/>
    </source>
</evidence>
<evidence type="ECO:0000313" key="7">
    <source>
        <dbReference type="Proteomes" id="UP000187822"/>
    </source>
</evidence>
<dbReference type="SUPFAM" id="SSF50182">
    <property type="entry name" value="Sm-like ribonucleoproteins"/>
    <property type="match status" value="1"/>
</dbReference>
<evidence type="ECO:0000256" key="1">
    <source>
        <dbReference type="ARBA" id="ARBA00006850"/>
    </source>
</evidence>
<dbReference type="InterPro" id="IPR001163">
    <property type="entry name" value="Sm_dom_euk/arc"/>
</dbReference>
<reference evidence="5 8" key="1">
    <citation type="submission" date="2016-04" db="EMBL/GenBank/DDBJ databases">
        <authorList>
            <person name="Evans L.H."/>
            <person name="Alamgir A."/>
            <person name="Owens N."/>
            <person name="Weber N.D."/>
            <person name="Virtaneva K."/>
            <person name="Barbian K."/>
            <person name="Babar A."/>
            <person name="Rosenke K."/>
        </authorList>
    </citation>
    <scope>NUCLEOTIDE SEQUENCE [LARGE SCALE GENOMIC DNA]</scope>
    <source>
        <strain evidence="5">S5</strain>
        <strain evidence="8">S5(T) (JCM 30642 \VKM B-2941)</strain>
    </source>
</reference>
<sequence length="82" mass="8964">MATYPNTGLKPLEALRASTEKNVLVDVKGRRGYSGTLEGYDVYMNLVLRNANEIINGEVKGVHNRILVRGDNVIFVSPSSGD</sequence>
<evidence type="ECO:0000256" key="2">
    <source>
        <dbReference type="ARBA" id="ARBA00021121"/>
    </source>
</evidence>
<dbReference type="GO" id="GO:0003723">
    <property type="term" value="F:RNA binding"/>
    <property type="evidence" value="ECO:0007669"/>
    <property type="project" value="InterPro"/>
</dbReference>
<dbReference type="PANTHER" id="PTHR11021:SF0">
    <property type="entry name" value="SMALL NUCLEAR RIBONUCLEOPROTEIN F"/>
    <property type="match status" value="1"/>
</dbReference>
<reference evidence="6" key="2">
    <citation type="submission" date="2016-06" db="EMBL/GenBank/DDBJ databases">
        <authorList>
            <person name="Olsen C.W."/>
            <person name="Carey S."/>
            <person name="Hinshaw L."/>
            <person name="Karasin A.I."/>
        </authorList>
    </citation>
    <scope>NUCLEOTIDE SEQUENCE [LARGE SCALE GENOMIC DNA]</scope>
    <source>
        <strain evidence="6">PM4</strain>
    </source>
</reference>
<dbReference type="RefSeq" id="WP_021790135.1">
    <property type="nucleotide sequence ID" value="NZ_LT671858.1"/>
</dbReference>
<dbReference type="Proteomes" id="UP000195607">
    <property type="component" value="Chromosome I"/>
</dbReference>
<feature type="domain" description="Sm" evidence="4">
    <location>
        <begin position="10"/>
        <end position="82"/>
    </location>
</feature>
<dbReference type="GO" id="GO:0000398">
    <property type="term" value="P:mRNA splicing, via spliceosome"/>
    <property type="evidence" value="ECO:0007669"/>
    <property type="project" value="InterPro"/>
</dbReference>
<dbReference type="Gene3D" id="2.30.30.100">
    <property type="match status" value="1"/>
</dbReference>
<dbReference type="Proteomes" id="UP000187822">
    <property type="component" value="Chromosome I"/>
</dbReference>
<dbReference type="AlphaFoldDB" id="A0A1N5VXY6"/>
<accession>A0A1N5VXY6</accession>
<dbReference type="InterPro" id="IPR047575">
    <property type="entry name" value="Sm"/>
</dbReference>
<dbReference type="InterPro" id="IPR016487">
    <property type="entry name" value="Lsm6/sSmF"/>
</dbReference>
<keyword evidence="3" id="KW-0687">Ribonucleoprotein</keyword>
<dbReference type="STRING" id="1673428.CPM_1538"/>
<proteinExistence type="inferred from homology"/>
<evidence type="ECO:0000259" key="4">
    <source>
        <dbReference type="PROSITE" id="PS52002"/>
    </source>
</evidence>
<dbReference type="EMBL" id="LT719092">
    <property type="protein sequence ID" value="SJK85327.1"/>
    <property type="molecule type" value="Genomic_DNA"/>
</dbReference>